<sequence length="39" mass="4742">MYLFYYYSISTSISNFIEIKKFRTKKINKNTNLITTIDK</sequence>
<name>X0TYQ0_9ZZZZ</name>
<feature type="non-terminal residue" evidence="1">
    <location>
        <position position="39"/>
    </location>
</feature>
<evidence type="ECO:0000313" key="1">
    <source>
        <dbReference type="EMBL" id="GAF98703.1"/>
    </source>
</evidence>
<comment type="caution">
    <text evidence="1">The sequence shown here is derived from an EMBL/GenBank/DDBJ whole genome shotgun (WGS) entry which is preliminary data.</text>
</comment>
<dbReference type="EMBL" id="BARS01016220">
    <property type="protein sequence ID" value="GAF98703.1"/>
    <property type="molecule type" value="Genomic_DNA"/>
</dbReference>
<proteinExistence type="predicted"/>
<accession>X0TYQ0</accession>
<protein>
    <submittedName>
        <fullName evidence="1">Uncharacterized protein</fullName>
    </submittedName>
</protein>
<organism evidence="1">
    <name type="scientific">marine sediment metagenome</name>
    <dbReference type="NCBI Taxonomy" id="412755"/>
    <lineage>
        <taxon>unclassified sequences</taxon>
        <taxon>metagenomes</taxon>
        <taxon>ecological metagenomes</taxon>
    </lineage>
</organism>
<reference evidence="1" key="1">
    <citation type="journal article" date="2014" name="Front. Microbiol.">
        <title>High frequency of phylogenetically diverse reductive dehalogenase-homologous genes in deep subseafloor sedimentary metagenomes.</title>
        <authorList>
            <person name="Kawai M."/>
            <person name="Futagami T."/>
            <person name="Toyoda A."/>
            <person name="Takaki Y."/>
            <person name="Nishi S."/>
            <person name="Hori S."/>
            <person name="Arai W."/>
            <person name="Tsubouchi T."/>
            <person name="Morono Y."/>
            <person name="Uchiyama I."/>
            <person name="Ito T."/>
            <person name="Fujiyama A."/>
            <person name="Inagaki F."/>
            <person name="Takami H."/>
        </authorList>
    </citation>
    <scope>NUCLEOTIDE SEQUENCE</scope>
    <source>
        <strain evidence="1">Expedition CK06-06</strain>
    </source>
</reference>
<gene>
    <name evidence="1" type="ORF">S01H1_26732</name>
</gene>
<dbReference type="AlphaFoldDB" id="X0TYQ0"/>